<feature type="compositionally biased region" description="Basic and acidic residues" evidence="1">
    <location>
        <begin position="1"/>
        <end position="24"/>
    </location>
</feature>
<evidence type="ECO:0000256" key="1">
    <source>
        <dbReference type="SAM" id="MobiDB-lite"/>
    </source>
</evidence>
<accession>A0A5J4T4R6</accession>
<reference evidence="2 3" key="1">
    <citation type="submission" date="2019-03" db="EMBL/GenBank/DDBJ databases">
        <title>Single cell metagenomics reveals metabolic interactions within the superorganism composed of flagellate Streblomastix strix and complex community of Bacteroidetes bacteria on its surface.</title>
        <authorList>
            <person name="Treitli S.C."/>
            <person name="Kolisko M."/>
            <person name="Husnik F."/>
            <person name="Keeling P."/>
            <person name="Hampl V."/>
        </authorList>
    </citation>
    <scope>NUCLEOTIDE SEQUENCE [LARGE SCALE GENOMIC DNA]</scope>
    <source>
        <strain evidence="2">ST1C</strain>
    </source>
</reference>
<comment type="caution">
    <text evidence="2">The sequence shown here is derived from an EMBL/GenBank/DDBJ whole genome shotgun (WGS) entry which is preliminary data.</text>
</comment>
<evidence type="ECO:0000313" key="2">
    <source>
        <dbReference type="EMBL" id="KAA6353227.1"/>
    </source>
</evidence>
<organism evidence="2 3">
    <name type="scientific">Streblomastix strix</name>
    <dbReference type="NCBI Taxonomy" id="222440"/>
    <lineage>
        <taxon>Eukaryota</taxon>
        <taxon>Metamonada</taxon>
        <taxon>Preaxostyla</taxon>
        <taxon>Oxymonadida</taxon>
        <taxon>Streblomastigidae</taxon>
        <taxon>Streblomastix</taxon>
    </lineage>
</organism>
<sequence>MSARRDPESQPDAVIDKSGPEKEQQQTPRVFGREKKAEKINLDLLQRLEAKDDDDDEVMLAITDTYMNNIDLSVVYGELSGRIFILENEEPIAEVRDSGIVNDLGIEIHHEQLQFESIEEEIAWITSIKEDVRKLRLSMLQSSSSSDGEYISGNSNLYGIQKQLMYKMDPLVAQQSLFRKNKRKRFDLNSDEQALKQSVAEQQADILQTPVNTGSIAQTASQIVPRNVSLQGAAGFMSLSKQFDDKFKEYAKFNSKEEEVVARKFVQMMEGVCNSEMRKFDPKAIAMQPMERQILFQKVQWKLANRLWK</sequence>
<evidence type="ECO:0000313" key="3">
    <source>
        <dbReference type="Proteomes" id="UP000324800"/>
    </source>
</evidence>
<dbReference type="Proteomes" id="UP000324800">
    <property type="component" value="Unassembled WGS sequence"/>
</dbReference>
<proteinExistence type="predicted"/>
<name>A0A5J4T4R6_9EUKA</name>
<protein>
    <submittedName>
        <fullName evidence="2">Uncharacterized protein</fullName>
    </submittedName>
</protein>
<feature type="region of interest" description="Disordered" evidence="1">
    <location>
        <begin position="1"/>
        <end position="33"/>
    </location>
</feature>
<dbReference type="AlphaFoldDB" id="A0A5J4T4R6"/>
<gene>
    <name evidence="2" type="ORF">EZS28_051246</name>
</gene>
<feature type="non-terminal residue" evidence="2">
    <location>
        <position position="309"/>
    </location>
</feature>
<dbReference type="EMBL" id="SNRW01038528">
    <property type="protein sequence ID" value="KAA6353227.1"/>
    <property type="molecule type" value="Genomic_DNA"/>
</dbReference>